<dbReference type="Gene3D" id="3.40.50.300">
    <property type="entry name" value="P-loop containing nucleotide triphosphate hydrolases"/>
    <property type="match status" value="1"/>
</dbReference>
<gene>
    <name evidence="3" type="ORF">MATL_G00239670</name>
</gene>
<dbReference type="InterPro" id="IPR027417">
    <property type="entry name" value="P-loop_NTPase"/>
</dbReference>
<evidence type="ECO:0000256" key="1">
    <source>
        <dbReference type="ARBA" id="ARBA00009243"/>
    </source>
</evidence>
<evidence type="ECO:0000259" key="2">
    <source>
        <dbReference type="PROSITE" id="PS51886"/>
    </source>
</evidence>
<name>A0A9D3T1I3_MEGAT</name>
<dbReference type="PROSITE" id="PS51886">
    <property type="entry name" value="TLDC"/>
    <property type="match status" value="1"/>
</dbReference>
<dbReference type="EMBL" id="JAFDVH010000022">
    <property type="protein sequence ID" value="KAG7456789.1"/>
    <property type="molecule type" value="Genomic_DNA"/>
</dbReference>
<dbReference type="SUPFAM" id="SSF52540">
    <property type="entry name" value="P-loop containing nucleoside triphosphate hydrolases"/>
    <property type="match status" value="1"/>
</dbReference>
<comment type="caution">
    <text evidence="3">The sequence shown here is derived from an EMBL/GenBank/DDBJ whole genome shotgun (WGS) entry which is preliminary data.</text>
</comment>
<dbReference type="InterPro" id="IPR006571">
    <property type="entry name" value="TLDc_dom"/>
</dbReference>
<dbReference type="CDD" id="cd00882">
    <property type="entry name" value="Ras_like_GTPase"/>
    <property type="match status" value="1"/>
</dbReference>
<dbReference type="GO" id="GO:0006955">
    <property type="term" value="P:immune response"/>
    <property type="evidence" value="ECO:0007669"/>
    <property type="project" value="TreeGrafter"/>
</dbReference>
<feature type="domain" description="TLDc" evidence="2">
    <location>
        <begin position="31"/>
        <end position="195"/>
    </location>
</feature>
<dbReference type="PANTHER" id="PTHR14241:SF19">
    <property type="entry name" value="INTERFERON-INDUCED PROTEIN 44-LIKE ISOFORM X1-RELATED"/>
    <property type="match status" value="1"/>
</dbReference>
<organism evidence="3 4">
    <name type="scientific">Megalops atlanticus</name>
    <name type="common">Tarpon</name>
    <name type="synonym">Clupea gigantea</name>
    <dbReference type="NCBI Taxonomy" id="7932"/>
    <lineage>
        <taxon>Eukaryota</taxon>
        <taxon>Metazoa</taxon>
        <taxon>Chordata</taxon>
        <taxon>Craniata</taxon>
        <taxon>Vertebrata</taxon>
        <taxon>Euteleostomi</taxon>
        <taxon>Actinopterygii</taxon>
        <taxon>Neopterygii</taxon>
        <taxon>Teleostei</taxon>
        <taxon>Elopiformes</taxon>
        <taxon>Megalopidae</taxon>
        <taxon>Megalops</taxon>
    </lineage>
</organism>
<dbReference type="AlphaFoldDB" id="A0A9D3T1I3"/>
<dbReference type="OrthoDB" id="25620at2759"/>
<dbReference type="Pfam" id="PF01926">
    <property type="entry name" value="MMR_HSR1"/>
    <property type="match status" value="1"/>
</dbReference>
<proteinExistence type="inferred from homology"/>
<sequence length="482" mass="53560">MAVRICFPSVCTSFTHSLQAGSRADSEFVRPVIMSVIKSNLSIAQEKQLCSLFGHVKLSLLFKASVHGYNTGVFHSKCDMQGPTVVVAYNNAGFIFGAYTCKDYRQTGQNIADDKAFLFSFRAGNQNQCPHRIPAINSQQAFADTNTGPNFGALLFLNGNAAKVHSAPGNFYNFNVNEMHGNDLTLTECEVYRVEDFGGLLEKPWRNVNWTSEKRKELMEDIKTYKPVINSVKQARVLLIGPVGAGKSSFFNSINSIFRGHVTSQAISGSAGTSLTTQFRTYSIKSSRDGKPLPIILCDTMGLEETTGAGLDLDDITSILKGHVMDRYQFNPTVPLQAGSPEYRKSASPGDRIHCVAYVIDACKVAVITQKLEEKLGSIRRRVNLMGIPQLLLLTKVDEACRHVHDDLKEIYRSHYIERKIQEVAARLGIPVSCVIPVKNYSQEMDLDPNTDVLLLSAVMKMFHFADNYFDDICMGEEEKHD</sequence>
<evidence type="ECO:0000313" key="4">
    <source>
        <dbReference type="Proteomes" id="UP001046870"/>
    </source>
</evidence>
<protein>
    <recommendedName>
        <fullName evidence="2">TLDc domain-containing protein</fullName>
    </recommendedName>
</protein>
<evidence type="ECO:0000313" key="3">
    <source>
        <dbReference type="EMBL" id="KAG7456789.1"/>
    </source>
</evidence>
<dbReference type="SMART" id="SM00584">
    <property type="entry name" value="TLDc"/>
    <property type="match status" value="1"/>
</dbReference>
<dbReference type="PANTHER" id="PTHR14241">
    <property type="entry name" value="INTERFERON-INDUCED PROTEIN 44"/>
    <property type="match status" value="1"/>
</dbReference>
<dbReference type="InterPro" id="IPR006073">
    <property type="entry name" value="GTP-bd"/>
</dbReference>
<dbReference type="Proteomes" id="UP001046870">
    <property type="component" value="Chromosome 22"/>
</dbReference>
<reference evidence="3" key="1">
    <citation type="submission" date="2021-01" db="EMBL/GenBank/DDBJ databases">
        <authorList>
            <person name="Zahm M."/>
            <person name="Roques C."/>
            <person name="Cabau C."/>
            <person name="Klopp C."/>
            <person name="Donnadieu C."/>
            <person name="Jouanno E."/>
            <person name="Lampietro C."/>
            <person name="Louis A."/>
            <person name="Herpin A."/>
            <person name="Echchiki A."/>
            <person name="Berthelot C."/>
            <person name="Parey E."/>
            <person name="Roest-Crollius H."/>
            <person name="Braasch I."/>
            <person name="Postlethwait J."/>
            <person name="Bobe J."/>
            <person name="Montfort J."/>
            <person name="Bouchez O."/>
            <person name="Begum T."/>
            <person name="Mejri S."/>
            <person name="Adams A."/>
            <person name="Chen W.-J."/>
            <person name="Guiguen Y."/>
        </authorList>
    </citation>
    <scope>NUCLEOTIDE SEQUENCE</scope>
    <source>
        <strain evidence="3">YG-15Mar2019-1</strain>
        <tissue evidence="3">Brain</tissue>
    </source>
</reference>
<keyword evidence="4" id="KW-1185">Reference proteome</keyword>
<accession>A0A9D3T1I3</accession>
<dbReference type="GO" id="GO:0005525">
    <property type="term" value="F:GTP binding"/>
    <property type="evidence" value="ECO:0007669"/>
    <property type="project" value="InterPro"/>
</dbReference>
<comment type="similarity">
    <text evidence="1">Belongs to the IFI44 family.</text>
</comment>
<dbReference type="Pfam" id="PF07534">
    <property type="entry name" value="TLD"/>
    <property type="match status" value="1"/>
</dbReference>